<protein>
    <recommendedName>
        <fullName evidence="1">RNase H type-1 domain-containing protein</fullName>
    </recommendedName>
</protein>
<sequence length="159" mass="17730">MSSTAPNRALGKLLISLCTPKITPIMEYCLKFDGCSKGNPGPAGAGAVIYKNDQEIWANSKYVGDKETNNVAEYHGLIMGLSRANELGIKELLVMGDSELIIKQMKGEYKVKSVNIIEHYLKAKTLSRLFDNIKYEHIYRKDNTRADELANLGLQCNMN</sequence>
<dbReference type="Gene3D" id="3.30.420.10">
    <property type="entry name" value="Ribonuclease H-like superfamily/Ribonuclease H"/>
    <property type="match status" value="1"/>
</dbReference>
<evidence type="ECO:0000259" key="1">
    <source>
        <dbReference type="PROSITE" id="PS50879"/>
    </source>
</evidence>
<organism evidence="2">
    <name type="scientific">viral metagenome</name>
    <dbReference type="NCBI Taxonomy" id="1070528"/>
    <lineage>
        <taxon>unclassified sequences</taxon>
        <taxon>metagenomes</taxon>
        <taxon>organismal metagenomes</taxon>
    </lineage>
</organism>
<dbReference type="CDD" id="cd09279">
    <property type="entry name" value="RNase_HI_like"/>
    <property type="match status" value="1"/>
</dbReference>
<reference evidence="2" key="1">
    <citation type="journal article" date="2020" name="Nature">
        <title>Giant virus diversity and host interactions through global metagenomics.</title>
        <authorList>
            <person name="Schulz F."/>
            <person name="Roux S."/>
            <person name="Paez-Espino D."/>
            <person name="Jungbluth S."/>
            <person name="Walsh D.A."/>
            <person name="Denef V.J."/>
            <person name="McMahon K.D."/>
            <person name="Konstantinidis K.T."/>
            <person name="Eloe-Fadrosh E.A."/>
            <person name="Kyrpides N.C."/>
            <person name="Woyke T."/>
        </authorList>
    </citation>
    <scope>NUCLEOTIDE SEQUENCE</scope>
    <source>
        <strain evidence="2">GVMAG-M-3300023174-182</strain>
    </source>
</reference>
<dbReference type="InterPro" id="IPR036397">
    <property type="entry name" value="RNaseH_sf"/>
</dbReference>
<proteinExistence type="predicted"/>
<dbReference type="SUPFAM" id="SSF53098">
    <property type="entry name" value="Ribonuclease H-like"/>
    <property type="match status" value="1"/>
</dbReference>
<dbReference type="PROSITE" id="PS50879">
    <property type="entry name" value="RNASE_H_1"/>
    <property type="match status" value="1"/>
</dbReference>
<dbReference type="Pfam" id="PF13456">
    <property type="entry name" value="RVT_3"/>
    <property type="match status" value="1"/>
</dbReference>
<dbReference type="InterPro" id="IPR012337">
    <property type="entry name" value="RNaseH-like_sf"/>
</dbReference>
<dbReference type="InterPro" id="IPR002156">
    <property type="entry name" value="RNaseH_domain"/>
</dbReference>
<evidence type="ECO:0000313" key="2">
    <source>
        <dbReference type="EMBL" id="QHT16235.1"/>
    </source>
</evidence>
<dbReference type="PANTHER" id="PTHR46387:SF2">
    <property type="entry name" value="RIBONUCLEASE HI"/>
    <property type="match status" value="1"/>
</dbReference>
<dbReference type="GO" id="GO:0003676">
    <property type="term" value="F:nucleic acid binding"/>
    <property type="evidence" value="ECO:0007669"/>
    <property type="project" value="InterPro"/>
</dbReference>
<name>A0A6C0DKZ1_9ZZZZ</name>
<dbReference type="AlphaFoldDB" id="A0A6C0DKZ1"/>
<dbReference type="GO" id="GO:0004523">
    <property type="term" value="F:RNA-DNA hybrid ribonuclease activity"/>
    <property type="evidence" value="ECO:0007669"/>
    <property type="project" value="InterPro"/>
</dbReference>
<accession>A0A6C0DKZ1</accession>
<dbReference type="EMBL" id="MN739618">
    <property type="protein sequence ID" value="QHT16235.1"/>
    <property type="molecule type" value="Genomic_DNA"/>
</dbReference>
<feature type="domain" description="RNase H type-1" evidence="1">
    <location>
        <begin position="24"/>
        <end position="155"/>
    </location>
</feature>
<dbReference type="PANTHER" id="PTHR46387">
    <property type="entry name" value="POLYNUCLEOTIDYL TRANSFERASE, RIBONUCLEASE H-LIKE SUPERFAMILY PROTEIN"/>
    <property type="match status" value="1"/>
</dbReference>